<gene>
    <name evidence="11 14" type="primary">carA</name>
    <name evidence="14" type="ORF">I6I10_09185</name>
</gene>
<dbReference type="PRINTS" id="PR00099">
    <property type="entry name" value="CPSGATASE"/>
</dbReference>
<dbReference type="Pfam" id="PF00988">
    <property type="entry name" value="CPSase_sm_chain"/>
    <property type="match status" value="1"/>
</dbReference>
<keyword evidence="6 11" id="KW-0067">ATP-binding</keyword>
<organism evidence="14 15">
    <name type="scientific">Corynebacterium glucuronolyticum</name>
    <dbReference type="NCBI Taxonomy" id="39791"/>
    <lineage>
        <taxon>Bacteria</taxon>
        <taxon>Bacillati</taxon>
        <taxon>Actinomycetota</taxon>
        <taxon>Actinomycetes</taxon>
        <taxon>Mycobacteriales</taxon>
        <taxon>Corynebacteriaceae</taxon>
        <taxon>Corynebacterium</taxon>
    </lineage>
</organism>
<dbReference type="EC" id="6.3.5.5" evidence="11"/>
<dbReference type="GeneID" id="92760145"/>
<feature type="binding site" evidence="11">
    <location>
        <position position="319"/>
    </location>
    <ligand>
        <name>L-glutamine</name>
        <dbReference type="ChEBI" id="CHEBI:58359"/>
    </ligand>
</feature>
<dbReference type="GO" id="GO:0044205">
    <property type="term" value="P:'de novo' UMP biosynthetic process"/>
    <property type="evidence" value="ECO:0007669"/>
    <property type="project" value="UniProtKB-UniRule"/>
</dbReference>
<evidence type="ECO:0000256" key="4">
    <source>
        <dbReference type="ARBA" id="ARBA00022598"/>
    </source>
</evidence>
<feature type="active site" evidence="11">
    <location>
        <position position="365"/>
    </location>
</feature>
<dbReference type="PRINTS" id="PR00096">
    <property type="entry name" value="GATASE"/>
</dbReference>
<comment type="similarity">
    <text evidence="3 11">Belongs to the CarA family.</text>
</comment>
<evidence type="ECO:0000259" key="13">
    <source>
        <dbReference type="SMART" id="SM01097"/>
    </source>
</evidence>
<dbReference type="GO" id="GO:0006526">
    <property type="term" value="P:L-arginine biosynthetic process"/>
    <property type="evidence" value="ECO:0007669"/>
    <property type="project" value="UniProtKB-UniRule"/>
</dbReference>
<dbReference type="CDD" id="cd01744">
    <property type="entry name" value="GATase1_CPSase"/>
    <property type="match status" value="1"/>
</dbReference>
<dbReference type="GO" id="GO:0005524">
    <property type="term" value="F:ATP binding"/>
    <property type="evidence" value="ECO:0007669"/>
    <property type="project" value="UniProtKB-UniRule"/>
</dbReference>
<name>A0A7T4EE21_9CORY</name>
<feature type="active site" evidence="11">
    <location>
        <position position="367"/>
    </location>
</feature>
<dbReference type="RefSeq" id="WP_005389926.1">
    <property type="nucleotide sequence ID" value="NZ_CP066007.1"/>
</dbReference>
<dbReference type="HAMAP" id="MF_01209">
    <property type="entry name" value="CPSase_S_chain"/>
    <property type="match status" value="1"/>
</dbReference>
<evidence type="ECO:0000256" key="3">
    <source>
        <dbReference type="ARBA" id="ARBA00007800"/>
    </source>
</evidence>
<dbReference type="GO" id="GO:0004088">
    <property type="term" value="F:carbamoyl-phosphate synthase (glutamine-hydrolyzing) activity"/>
    <property type="evidence" value="ECO:0007669"/>
    <property type="project" value="UniProtKB-UniRule"/>
</dbReference>
<feature type="binding site" evidence="11">
    <location>
        <position position="249"/>
    </location>
    <ligand>
        <name>L-glutamine</name>
        <dbReference type="ChEBI" id="CHEBI:58359"/>
    </ligand>
</feature>
<feature type="binding site" evidence="11">
    <location>
        <position position="54"/>
    </location>
    <ligand>
        <name>L-glutamine</name>
        <dbReference type="ChEBI" id="CHEBI:58359"/>
    </ligand>
</feature>
<dbReference type="PRINTS" id="PR00097">
    <property type="entry name" value="ANTSNTHASEII"/>
</dbReference>
<keyword evidence="11" id="KW-0028">Amino-acid biosynthesis</keyword>
<feature type="active site" description="Nucleophile" evidence="11">
    <location>
        <position position="275"/>
    </location>
</feature>
<accession>A0A7T4EE21</accession>
<comment type="function">
    <text evidence="11">Small subunit of the glutamine-dependent carbamoyl phosphate synthetase (CPSase). CPSase catalyzes the formation of carbamoyl phosphate from the ammonia moiety of glutamine, carbonate, and phosphate donated by ATP, constituting the first step of 2 biosynthetic pathways, one leading to arginine and/or urea and the other to pyrimidine nucleotides. The small subunit (glutamine amidotransferase) binds and cleaves glutamine to supply the large subunit with the substrate ammonia.</text>
</comment>
<evidence type="ECO:0000256" key="2">
    <source>
        <dbReference type="ARBA" id="ARBA00005077"/>
    </source>
</evidence>
<evidence type="ECO:0000313" key="15">
    <source>
        <dbReference type="Proteomes" id="UP000596145"/>
    </source>
</evidence>
<dbReference type="EMBL" id="CP066007">
    <property type="protein sequence ID" value="QQB45670.1"/>
    <property type="molecule type" value="Genomic_DNA"/>
</dbReference>
<dbReference type="InterPro" id="IPR036480">
    <property type="entry name" value="CarbP_synth_ssu_N_sf"/>
</dbReference>
<feature type="region of interest" description="CPSase" evidence="11">
    <location>
        <begin position="1"/>
        <end position="191"/>
    </location>
</feature>
<comment type="catalytic activity">
    <reaction evidence="9 11">
        <text>hydrogencarbonate + L-glutamine + 2 ATP + H2O = carbamoyl phosphate + L-glutamate + 2 ADP + phosphate + 2 H(+)</text>
        <dbReference type="Rhea" id="RHEA:18633"/>
        <dbReference type="ChEBI" id="CHEBI:15377"/>
        <dbReference type="ChEBI" id="CHEBI:15378"/>
        <dbReference type="ChEBI" id="CHEBI:17544"/>
        <dbReference type="ChEBI" id="CHEBI:29985"/>
        <dbReference type="ChEBI" id="CHEBI:30616"/>
        <dbReference type="ChEBI" id="CHEBI:43474"/>
        <dbReference type="ChEBI" id="CHEBI:58228"/>
        <dbReference type="ChEBI" id="CHEBI:58359"/>
        <dbReference type="ChEBI" id="CHEBI:456216"/>
        <dbReference type="EC" id="6.3.5.5"/>
    </reaction>
</comment>
<dbReference type="UniPathway" id="UPA00068">
    <property type="reaction ID" value="UER00171"/>
</dbReference>
<keyword evidence="4 11" id="KW-0436">Ligase</keyword>
<dbReference type="SUPFAM" id="SSF52021">
    <property type="entry name" value="Carbamoyl phosphate synthetase, small subunit N-terminal domain"/>
    <property type="match status" value="1"/>
</dbReference>
<keyword evidence="8 11" id="KW-0665">Pyrimidine biosynthesis</keyword>
<keyword evidence="7 11" id="KW-0315">Glutamine amidotransferase</keyword>
<keyword evidence="5 11" id="KW-0547">Nucleotide-binding</keyword>
<dbReference type="PROSITE" id="PS51273">
    <property type="entry name" value="GATASE_TYPE_1"/>
    <property type="match status" value="1"/>
</dbReference>
<feature type="binding site" evidence="11">
    <location>
        <position position="276"/>
    </location>
    <ligand>
        <name>L-glutamine</name>
        <dbReference type="ChEBI" id="CHEBI:58359"/>
    </ligand>
</feature>
<protein>
    <recommendedName>
        <fullName evidence="11">Carbamoyl phosphate synthase small chain</fullName>
        <ecNumber evidence="11">6.3.5.5</ecNumber>
    </recommendedName>
    <alternativeName>
        <fullName evidence="11">Carbamoyl phosphate synthetase glutamine chain</fullName>
    </alternativeName>
</protein>
<comment type="subunit">
    <text evidence="11">Composed of two chains; the small (or glutamine) chain promotes the hydrolysis of glutamine to ammonia, which is used by the large (or ammonia) chain to synthesize carbamoyl phosphate. Tetramer of heterodimers (alpha,beta)4.</text>
</comment>
<comment type="pathway">
    <text evidence="2 11">Amino-acid biosynthesis; L-arginine biosynthesis; carbamoyl phosphate from bicarbonate: step 1/1.</text>
</comment>
<evidence type="ECO:0000256" key="5">
    <source>
        <dbReference type="ARBA" id="ARBA00022741"/>
    </source>
</evidence>
<dbReference type="NCBIfam" id="TIGR01368">
    <property type="entry name" value="CPSaseIIsmall"/>
    <property type="match status" value="1"/>
</dbReference>
<sequence length="419" mass="44606">MDNNNARQHTPAVLVLADGRTFRGIGFGATGRALGEAVFTTAMTGYQETMSDPSYHKQLVTLTVPMVGNTGYNEEDWESHGDKIWVAGLIIRDLAVKHSNWRADESLEDAMVKQGIVGIRGVDTRALVRHLRNHGSIAAGIFSGDEALQDTETLVSIVTSQPAMEGADLAAEAGTDDVYVVEPTGTVASGAHAAQSVPTVVAYDMGIKSATPKNMAARGLRVVVVPANTPFQDIEQYKPDGVFVSNGPGDPATADTMVGIVREVLAAKIPFFGICFGNQILGRALGLETYKMKFGHRGINVPVKNLITGKIDITSQNHGFALKGTRGDTFETDFGPARVTHVCLNDNTVEGVALENGLAFSVQYHPESAAGPNDANQLFDQFVQLLTEGPGNGPYDPPAAFTHSASSLIEKDNVKKGDK</sequence>
<dbReference type="PANTHER" id="PTHR43418">
    <property type="entry name" value="MULTIFUNCTIONAL TRYPTOPHAN BIOSYNTHESIS PROTEIN-RELATED"/>
    <property type="match status" value="1"/>
</dbReference>
<keyword evidence="11" id="KW-0055">Arginine biosynthesis</keyword>
<comment type="pathway">
    <text evidence="1 11">Pyrimidine metabolism; UMP biosynthesis via de novo pathway; (S)-dihydroorotate from bicarbonate: step 1/3.</text>
</comment>
<feature type="binding site" evidence="11">
    <location>
        <position position="320"/>
    </location>
    <ligand>
        <name>L-glutamine</name>
        <dbReference type="ChEBI" id="CHEBI:58359"/>
    </ligand>
</feature>
<dbReference type="InterPro" id="IPR006274">
    <property type="entry name" value="CarbamoylP_synth_ssu"/>
</dbReference>
<evidence type="ECO:0000256" key="10">
    <source>
        <dbReference type="ARBA" id="ARBA00049285"/>
    </source>
</evidence>
<evidence type="ECO:0000313" key="14">
    <source>
        <dbReference type="EMBL" id="QQB45670.1"/>
    </source>
</evidence>
<evidence type="ECO:0000256" key="1">
    <source>
        <dbReference type="ARBA" id="ARBA00004812"/>
    </source>
</evidence>
<dbReference type="InterPro" id="IPR002474">
    <property type="entry name" value="CarbamoylP_synth_ssu_N"/>
</dbReference>
<dbReference type="AlphaFoldDB" id="A0A7T4EE21"/>
<evidence type="ECO:0000256" key="8">
    <source>
        <dbReference type="ARBA" id="ARBA00022975"/>
    </source>
</evidence>
<dbReference type="InterPro" id="IPR050472">
    <property type="entry name" value="Anth_synth/Amidotransfase"/>
</dbReference>
<feature type="binding site" evidence="11">
    <location>
        <position position="279"/>
    </location>
    <ligand>
        <name>L-glutamine</name>
        <dbReference type="ChEBI" id="CHEBI:58359"/>
    </ligand>
</feature>
<dbReference type="Gene3D" id="3.40.50.880">
    <property type="match status" value="1"/>
</dbReference>
<comment type="catalytic activity">
    <reaction evidence="10 11">
        <text>L-glutamine + H2O = L-glutamate + NH4(+)</text>
        <dbReference type="Rhea" id="RHEA:15889"/>
        <dbReference type="ChEBI" id="CHEBI:15377"/>
        <dbReference type="ChEBI" id="CHEBI:28938"/>
        <dbReference type="ChEBI" id="CHEBI:29985"/>
        <dbReference type="ChEBI" id="CHEBI:58359"/>
    </reaction>
</comment>
<dbReference type="InterPro" id="IPR029062">
    <property type="entry name" value="Class_I_gatase-like"/>
</dbReference>
<dbReference type="NCBIfam" id="NF009475">
    <property type="entry name" value="PRK12838.1"/>
    <property type="match status" value="1"/>
</dbReference>
<evidence type="ECO:0000256" key="6">
    <source>
        <dbReference type="ARBA" id="ARBA00022840"/>
    </source>
</evidence>
<dbReference type="GO" id="GO:0006207">
    <property type="term" value="P:'de novo' pyrimidine nucleobase biosynthetic process"/>
    <property type="evidence" value="ECO:0007669"/>
    <property type="project" value="InterPro"/>
</dbReference>
<feature type="compositionally biased region" description="Basic and acidic residues" evidence="12">
    <location>
        <begin position="409"/>
        <end position="419"/>
    </location>
</feature>
<evidence type="ECO:0000256" key="9">
    <source>
        <dbReference type="ARBA" id="ARBA00048816"/>
    </source>
</evidence>
<dbReference type="InterPro" id="IPR035686">
    <property type="entry name" value="CPSase_GATase1"/>
</dbReference>
<reference evidence="14 15" key="1">
    <citation type="submission" date="2020-12" db="EMBL/GenBank/DDBJ databases">
        <title>FDA dAtabase for Regulatory Grade micrObial Sequences (FDA-ARGOS): Supporting development and validation of Infectious Disease Dx tests.</title>
        <authorList>
            <person name="Sproer C."/>
            <person name="Gronow S."/>
            <person name="Severitt S."/>
            <person name="Schroder I."/>
            <person name="Tallon L."/>
            <person name="Sadzewicz L."/>
            <person name="Zhao X."/>
            <person name="Boylan J."/>
            <person name="Ott S."/>
            <person name="Bowen H."/>
            <person name="Vavikolanu K."/>
            <person name="Mehta A."/>
            <person name="Aluvathingal J."/>
            <person name="Nadendla S."/>
            <person name="Lowell S."/>
            <person name="Myers T."/>
            <person name="Yan Y."/>
            <person name="Sichtig H."/>
        </authorList>
    </citation>
    <scope>NUCLEOTIDE SEQUENCE [LARGE SCALE GENOMIC DNA]</scope>
    <source>
        <strain evidence="14 15">FDAARGOS_1053</strain>
    </source>
</reference>
<dbReference type="UniPathway" id="UPA00070">
    <property type="reaction ID" value="UER00115"/>
</dbReference>
<dbReference type="Gene3D" id="3.50.30.20">
    <property type="entry name" value="Carbamoyl-phosphate synthase small subunit, N-terminal domain"/>
    <property type="match status" value="1"/>
</dbReference>
<feature type="binding site" evidence="11">
    <location>
        <position position="247"/>
    </location>
    <ligand>
        <name>L-glutamine</name>
        <dbReference type="ChEBI" id="CHEBI:58359"/>
    </ligand>
</feature>
<dbReference type="Proteomes" id="UP000596145">
    <property type="component" value="Chromosome"/>
</dbReference>
<evidence type="ECO:0000256" key="7">
    <source>
        <dbReference type="ARBA" id="ARBA00022962"/>
    </source>
</evidence>
<dbReference type="PANTHER" id="PTHR43418:SF7">
    <property type="entry name" value="CARBAMOYL-PHOSPHATE SYNTHASE SMALL CHAIN"/>
    <property type="match status" value="1"/>
</dbReference>
<dbReference type="FunFam" id="3.50.30.20:FF:000001">
    <property type="entry name" value="Carbamoyl-phosphate synthase small chain"/>
    <property type="match status" value="1"/>
</dbReference>
<evidence type="ECO:0000256" key="12">
    <source>
        <dbReference type="SAM" id="MobiDB-lite"/>
    </source>
</evidence>
<dbReference type="InterPro" id="IPR017926">
    <property type="entry name" value="GATASE"/>
</dbReference>
<dbReference type="OrthoDB" id="9804328at2"/>
<proteinExistence type="inferred from homology"/>
<dbReference type="SUPFAM" id="SSF52317">
    <property type="entry name" value="Class I glutamine amidotransferase-like"/>
    <property type="match status" value="1"/>
</dbReference>
<dbReference type="SMART" id="SM01097">
    <property type="entry name" value="CPSase_sm_chain"/>
    <property type="match status" value="1"/>
</dbReference>
<dbReference type="GO" id="GO:0006541">
    <property type="term" value="P:glutamine metabolic process"/>
    <property type="evidence" value="ECO:0007669"/>
    <property type="project" value="InterPro"/>
</dbReference>
<dbReference type="Pfam" id="PF00117">
    <property type="entry name" value="GATase"/>
    <property type="match status" value="1"/>
</dbReference>
<feature type="binding site" evidence="11">
    <location>
        <position position="317"/>
    </location>
    <ligand>
        <name>L-glutamine</name>
        <dbReference type="ChEBI" id="CHEBI:58359"/>
    </ligand>
</feature>
<evidence type="ECO:0000256" key="11">
    <source>
        <dbReference type="HAMAP-Rule" id="MF_01209"/>
    </source>
</evidence>
<feature type="region of interest" description="Disordered" evidence="12">
    <location>
        <begin position="389"/>
        <end position="419"/>
    </location>
</feature>
<feature type="domain" description="Carbamoyl-phosphate synthase small subunit N-terminal" evidence="13">
    <location>
        <begin position="10"/>
        <end position="142"/>
    </location>
</feature>